<evidence type="ECO:0000313" key="8">
    <source>
        <dbReference type="Proteomes" id="UP001162060"/>
    </source>
</evidence>
<feature type="domain" description="Folate receptor-like" evidence="6">
    <location>
        <begin position="45"/>
        <end position="167"/>
    </location>
</feature>
<accession>A0AAV1VJ76</accession>
<evidence type="ECO:0000313" key="7">
    <source>
        <dbReference type="EMBL" id="CAK7946316.1"/>
    </source>
</evidence>
<evidence type="ECO:0000256" key="3">
    <source>
        <dbReference type="SAM" id="MobiDB-lite"/>
    </source>
</evidence>
<comment type="caution">
    <text evidence="7">The sequence shown here is derived from an EMBL/GenBank/DDBJ whole genome shotgun (WGS) entry which is preliminary data.</text>
</comment>
<evidence type="ECO:0000256" key="5">
    <source>
        <dbReference type="SAM" id="SignalP"/>
    </source>
</evidence>
<feature type="chain" id="PRO_5043494632" description="Folate receptor-like domain-containing protein" evidence="5">
    <location>
        <begin position="25"/>
        <end position="305"/>
    </location>
</feature>
<dbReference type="AlphaFoldDB" id="A0AAV1VJ76"/>
<protein>
    <recommendedName>
        <fullName evidence="6">Folate receptor-like domain-containing protein</fullName>
    </recommendedName>
</protein>
<dbReference type="Proteomes" id="UP001162060">
    <property type="component" value="Unassembled WGS sequence"/>
</dbReference>
<feature type="region of interest" description="Disordered" evidence="3">
    <location>
        <begin position="262"/>
        <end position="305"/>
    </location>
</feature>
<dbReference type="PANTHER" id="PTHR37390">
    <property type="entry name" value="OS02G0592500 PROTEIN"/>
    <property type="match status" value="1"/>
</dbReference>
<feature type="signal peptide" evidence="5">
    <location>
        <begin position="1"/>
        <end position="24"/>
    </location>
</feature>
<dbReference type="EMBL" id="CAKLBY020000356">
    <property type="protein sequence ID" value="CAK7946316.1"/>
    <property type="molecule type" value="Genomic_DNA"/>
</dbReference>
<dbReference type="PANTHER" id="PTHR37390:SF1">
    <property type="entry name" value="FOLATE-BINDING PROTEIN 1"/>
    <property type="match status" value="1"/>
</dbReference>
<keyword evidence="2" id="KW-1015">Disulfide bond</keyword>
<name>A0AAV1VJ76_9STRA</name>
<evidence type="ECO:0000256" key="4">
    <source>
        <dbReference type="SAM" id="Phobius"/>
    </source>
</evidence>
<organism evidence="7 8">
    <name type="scientific">Peronospora matthiolae</name>
    <dbReference type="NCBI Taxonomy" id="2874970"/>
    <lineage>
        <taxon>Eukaryota</taxon>
        <taxon>Sar</taxon>
        <taxon>Stramenopiles</taxon>
        <taxon>Oomycota</taxon>
        <taxon>Peronosporomycetes</taxon>
        <taxon>Peronosporales</taxon>
        <taxon>Peronosporaceae</taxon>
        <taxon>Peronospora</taxon>
    </lineage>
</organism>
<feature type="region of interest" description="Disordered" evidence="3">
    <location>
        <begin position="22"/>
        <end position="53"/>
    </location>
</feature>
<proteinExistence type="predicted"/>
<evidence type="ECO:0000256" key="1">
    <source>
        <dbReference type="ARBA" id="ARBA00022729"/>
    </source>
</evidence>
<reference evidence="7" key="1">
    <citation type="submission" date="2024-01" db="EMBL/GenBank/DDBJ databases">
        <authorList>
            <person name="Webb A."/>
        </authorList>
    </citation>
    <scope>NUCLEOTIDE SEQUENCE</scope>
    <source>
        <strain evidence="7">Pm1</strain>
    </source>
</reference>
<feature type="transmembrane region" description="Helical" evidence="4">
    <location>
        <begin position="219"/>
        <end position="236"/>
    </location>
</feature>
<keyword evidence="1 5" id="KW-0732">Signal</keyword>
<feature type="compositionally biased region" description="Basic and acidic residues" evidence="3">
    <location>
        <begin position="262"/>
        <end position="273"/>
    </location>
</feature>
<gene>
    <name evidence="7" type="ORF">PM001_LOCUS31466</name>
</gene>
<evidence type="ECO:0000256" key="2">
    <source>
        <dbReference type="ARBA" id="ARBA00023157"/>
    </source>
</evidence>
<feature type="compositionally biased region" description="Acidic residues" evidence="3">
    <location>
        <begin position="274"/>
        <end position="283"/>
    </location>
</feature>
<evidence type="ECO:0000259" key="6">
    <source>
        <dbReference type="Pfam" id="PF03024"/>
    </source>
</evidence>
<dbReference type="InterPro" id="IPR053305">
    <property type="entry name" value="Folate-binding_rcpt-like"/>
</dbReference>
<keyword evidence="4" id="KW-1133">Transmembrane helix</keyword>
<dbReference type="InterPro" id="IPR018143">
    <property type="entry name" value="Folate_rcpt-like"/>
</dbReference>
<sequence>MMKATRVCTALVVVLLSIGSPVQARPKSKPGSTCLSSGMLKFDPQSHPSQRTNGMEVCSKYRTSTCCNATHAHSLRLKIREPVVAKFSSMCQALTEEMTCASCHPLMGTGEMKNVCPRLCDRWFNACKDEYYAYGGAGVLSPCYGNALVCSPLKEIAGSGAEFCVHMGFHVGSDVDIDGTDCFDGSVPEQLGEPEPTEPTQPWQVRLQRMLEDEAENPSGLFITGVLLLISMMLMGRRIMRQLGDPFGGDQPSLMEVRRLQQERYERGERMYDDETDSSSDEEFASRPAADQEDDEGGDNAPVSI</sequence>
<dbReference type="Pfam" id="PF03024">
    <property type="entry name" value="Folate_rec"/>
    <property type="match status" value="1"/>
</dbReference>
<keyword evidence="4" id="KW-0812">Transmembrane</keyword>
<keyword evidence="4" id="KW-0472">Membrane</keyword>